<dbReference type="AlphaFoldDB" id="A0AAV4WVE8"/>
<evidence type="ECO:0000313" key="2">
    <source>
        <dbReference type="Proteomes" id="UP001054837"/>
    </source>
</evidence>
<proteinExistence type="predicted"/>
<dbReference type="Proteomes" id="UP001054837">
    <property type="component" value="Unassembled WGS sequence"/>
</dbReference>
<protein>
    <submittedName>
        <fullName evidence="1">Uncharacterized protein</fullName>
    </submittedName>
</protein>
<evidence type="ECO:0000313" key="1">
    <source>
        <dbReference type="EMBL" id="GIY86471.1"/>
    </source>
</evidence>
<reference evidence="1 2" key="1">
    <citation type="submission" date="2021-06" db="EMBL/GenBank/DDBJ databases">
        <title>Caerostris darwini draft genome.</title>
        <authorList>
            <person name="Kono N."/>
            <person name="Arakawa K."/>
        </authorList>
    </citation>
    <scope>NUCLEOTIDE SEQUENCE [LARGE SCALE GENOMIC DNA]</scope>
</reference>
<keyword evidence="2" id="KW-1185">Reference proteome</keyword>
<name>A0AAV4WVE8_9ARAC</name>
<organism evidence="1 2">
    <name type="scientific">Caerostris darwini</name>
    <dbReference type="NCBI Taxonomy" id="1538125"/>
    <lineage>
        <taxon>Eukaryota</taxon>
        <taxon>Metazoa</taxon>
        <taxon>Ecdysozoa</taxon>
        <taxon>Arthropoda</taxon>
        <taxon>Chelicerata</taxon>
        <taxon>Arachnida</taxon>
        <taxon>Araneae</taxon>
        <taxon>Araneomorphae</taxon>
        <taxon>Entelegynae</taxon>
        <taxon>Araneoidea</taxon>
        <taxon>Araneidae</taxon>
        <taxon>Caerostris</taxon>
    </lineage>
</organism>
<accession>A0AAV4WVE8</accession>
<dbReference type="EMBL" id="BPLQ01015201">
    <property type="protein sequence ID" value="GIY86471.1"/>
    <property type="molecule type" value="Genomic_DNA"/>
</dbReference>
<sequence>MISEKQAPISSLYETKIPHGCTEFPQFDVISKIPPQHFDKNDDLSFCTGFRSFKRAPSQKRKQPAEHEQRSSLMLQIELNNRFCYIMSFDVHPLFLLSENTISPFLNEA</sequence>
<comment type="caution">
    <text evidence="1">The sequence shown here is derived from an EMBL/GenBank/DDBJ whole genome shotgun (WGS) entry which is preliminary data.</text>
</comment>
<gene>
    <name evidence="1" type="ORF">CDAR_367741</name>
</gene>